<gene>
    <name evidence="1" type="ORF">K452DRAFT_361676</name>
</gene>
<dbReference type="EMBL" id="ML995499">
    <property type="protein sequence ID" value="KAF2137952.1"/>
    <property type="molecule type" value="Genomic_DNA"/>
</dbReference>
<dbReference type="RefSeq" id="XP_033393667.1">
    <property type="nucleotide sequence ID" value="XM_033546443.1"/>
</dbReference>
<dbReference type="Proteomes" id="UP000799438">
    <property type="component" value="Unassembled WGS sequence"/>
</dbReference>
<keyword evidence="2" id="KW-1185">Reference proteome</keyword>
<sequence length="199" mass="23073">MATFRNPELQRLREPSTGLPTWEEEWCSAMIQVMMENYHDYMVSVSIGGGETPTGFALFDHSPTFSYGNSELRIPLRSVFAAFDRILKDMFHKQESYLERAVKEVGSYVQEKLNGTRQDLEKARRDLCSAYFDELNFDEDGPYALHGWPVYEVVMEHGSVFVAIDEHHDYYPNRVYCSDNVRPLLGPSVFQPPFHFLRA</sequence>
<name>A0A6A6B180_9PEZI</name>
<protein>
    <submittedName>
        <fullName evidence="1">Uncharacterized protein</fullName>
    </submittedName>
</protein>
<dbReference type="GeneID" id="54303949"/>
<evidence type="ECO:0000313" key="1">
    <source>
        <dbReference type="EMBL" id="KAF2137952.1"/>
    </source>
</evidence>
<accession>A0A6A6B180</accession>
<dbReference type="AlphaFoldDB" id="A0A6A6B180"/>
<organism evidence="1 2">
    <name type="scientific">Aplosporella prunicola CBS 121167</name>
    <dbReference type="NCBI Taxonomy" id="1176127"/>
    <lineage>
        <taxon>Eukaryota</taxon>
        <taxon>Fungi</taxon>
        <taxon>Dikarya</taxon>
        <taxon>Ascomycota</taxon>
        <taxon>Pezizomycotina</taxon>
        <taxon>Dothideomycetes</taxon>
        <taxon>Dothideomycetes incertae sedis</taxon>
        <taxon>Botryosphaeriales</taxon>
        <taxon>Aplosporellaceae</taxon>
        <taxon>Aplosporella</taxon>
    </lineage>
</organism>
<proteinExistence type="predicted"/>
<evidence type="ECO:0000313" key="2">
    <source>
        <dbReference type="Proteomes" id="UP000799438"/>
    </source>
</evidence>
<reference evidence="1" key="1">
    <citation type="journal article" date="2020" name="Stud. Mycol.">
        <title>101 Dothideomycetes genomes: a test case for predicting lifestyles and emergence of pathogens.</title>
        <authorList>
            <person name="Haridas S."/>
            <person name="Albert R."/>
            <person name="Binder M."/>
            <person name="Bloem J."/>
            <person name="Labutti K."/>
            <person name="Salamov A."/>
            <person name="Andreopoulos B."/>
            <person name="Baker S."/>
            <person name="Barry K."/>
            <person name="Bills G."/>
            <person name="Bluhm B."/>
            <person name="Cannon C."/>
            <person name="Castanera R."/>
            <person name="Culley D."/>
            <person name="Daum C."/>
            <person name="Ezra D."/>
            <person name="Gonzalez J."/>
            <person name="Henrissat B."/>
            <person name="Kuo A."/>
            <person name="Liang C."/>
            <person name="Lipzen A."/>
            <person name="Lutzoni F."/>
            <person name="Magnuson J."/>
            <person name="Mondo S."/>
            <person name="Nolan M."/>
            <person name="Ohm R."/>
            <person name="Pangilinan J."/>
            <person name="Park H.-J."/>
            <person name="Ramirez L."/>
            <person name="Alfaro M."/>
            <person name="Sun H."/>
            <person name="Tritt A."/>
            <person name="Yoshinaga Y."/>
            <person name="Zwiers L.-H."/>
            <person name="Turgeon B."/>
            <person name="Goodwin S."/>
            <person name="Spatafora J."/>
            <person name="Crous P."/>
            <person name="Grigoriev I."/>
        </authorList>
    </citation>
    <scope>NUCLEOTIDE SEQUENCE</scope>
    <source>
        <strain evidence="1">CBS 121167</strain>
    </source>
</reference>